<proteinExistence type="predicted"/>
<organism evidence="4 5">
    <name type="scientific">Pelagerythrobacter marinus</name>
    <dbReference type="NCBI Taxonomy" id="538382"/>
    <lineage>
        <taxon>Bacteria</taxon>
        <taxon>Pseudomonadati</taxon>
        <taxon>Pseudomonadota</taxon>
        <taxon>Alphaproteobacteria</taxon>
        <taxon>Sphingomonadales</taxon>
        <taxon>Erythrobacteraceae</taxon>
        <taxon>Pelagerythrobacter</taxon>
    </lineage>
</organism>
<keyword evidence="1 2" id="KW-0238">DNA-binding</keyword>
<comment type="caution">
    <text evidence="4">The sequence shown here is derived from an EMBL/GenBank/DDBJ whole genome shotgun (WGS) entry which is preliminary data.</text>
</comment>
<evidence type="ECO:0000259" key="3">
    <source>
        <dbReference type="PROSITE" id="PS51755"/>
    </source>
</evidence>
<name>A0ABW9UXT7_9SPHN</name>
<evidence type="ECO:0000313" key="5">
    <source>
        <dbReference type="Proteomes" id="UP000444401"/>
    </source>
</evidence>
<evidence type="ECO:0000256" key="2">
    <source>
        <dbReference type="PROSITE-ProRule" id="PRU01091"/>
    </source>
</evidence>
<dbReference type="InterPro" id="IPR016032">
    <property type="entry name" value="Sig_transdc_resp-reg_C-effctor"/>
</dbReference>
<dbReference type="Proteomes" id="UP000444401">
    <property type="component" value="Unassembled WGS sequence"/>
</dbReference>
<dbReference type="SMART" id="SM00862">
    <property type="entry name" value="Trans_reg_C"/>
    <property type="match status" value="1"/>
</dbReference>
<reference evidence="4 5" key="1">
    <citation type="submission" date="2019-12" db="EMBL/GenBank/DDBJ databases">
        <title>Genomic-based taxomic classification of the family Erythrobacteraceae.</title>
        <authorList>
            <person name="Xu L."/>
        </authorList>
    </citation>
    <scope>NUCLEOTIDE SEQUENCE [LARGE SCALE GENOMIC DNA]</scope>
    <source>
        <strain evidence="4 5">H32</strain>
    </source>
</reference>
<dbReference type="PROSITE" id="PS51755">
    <property type="entry name" value="OMPR_PHOB"/>
    <property type="match status" value="1"/>
</dbReference>
<sequence>MWRAEDAPAGELPRAMQVGPVTLDLFHRDAHVAGRWLRLHPREFAVLWHLAERPGRPVPRAHLLRHVWRLDFDPQTNRVAVAVCRIRARLRAVGVEGLIATVPGGGYLLRRPHEALDSPAPMRDDAGNEMAAGG</sequence>
<dbReference type="Gene3D" id="1.10.10.10">
    <property type="entry name" value="Winged helix-like DNA-binding domain superfamily/Winged helix DNA-binding domain"/>
    <property type="match status" value="1"/>
</dbReference>
<feature type="domain" description="OmpR/PhoB-type" evidence="3">
    <location>
        <begin position="13"/>
        <end position="111"/>
    </location>
</feature>
<gene>
    <name evidence="4" type="ORF">GRI72_12500</name>
</gene>
<accession>A0ABW9UXT7</accession>
<dbReference type="Pfam" id="PF00486">
    <property type="entry name" value="Trans_reg_C"/>
    <property type="match status" value="1"/>
</dbReference>
<dbReference type="EMBL" id="WTYO01000006">
    <property type="protein sequence ID" value="MXO69641.1"/>
    <property type="molecule type" value="Genomic_DNA"/>
</dbReference>
<evidence type="ECO:0000256" key="1">
    <source>
        <dbReference type="ARBA" id="ARBA00023125"/>
    </source>
</evidence>
<dbReference type="CDD" id="cd00383">
    <property type="entry name" value="trans_reg_C"/>
    <property type="match status" value="1"/>
</dbReference>
<dbReference type="InterPro" id="IPR036388">
    <property type="entry name" value="WH-like_DNA-bd_sf"/>
</dbReference>
<feature type="DNA-binding region" description="OmpR/PhoB-type" evidence="2">
    <location>
        <begin position="13"/>
        <end position="111"/>
    </location>
</feature>
<protein>
    <recommendedName>
        <fullName evidence="3">OmpR/PhoB-type domain-containing protein</fullName>
    </recommendedName>
</protein>
<dbReference type="RefSeq" id="WP_160734264.1">
    <property type="nucleotide sequence ID" value="NZ_WTYO01000006.1"/>
</dbReference>
<keyword evidence="5" id="KW-1185">Reference proteome</keyword>
<dbReference type="SUPFAM" id="SSF46894">
    <property type="entry name" value="C-terminal effector domain of the bipartite response regulators"/>
    <property type="match status" value="1"/>
</dbReference>
<evidence type="ECO:0000313" key="4">
    <source>
        <dbReference type="EMBL" id="MXO69641.1"/>
    </source>
</evidence>
<dbReference type="InterPro" id="IPR001867">
    <property type="entry name" value="OmpR/PhoB-type_DNA-bd"/>
</dbReference>